<protein>
    <submittedName>
        <fullName evidence="1">Unannotated protein</fullName>
    </submittedName>
</protein>
<accession>A0A6J6WLZ8</accession>
<evidence type="ECO:0000313" key="2">
    <source>
        <dbReference type="EMBL" id="CAB4977067.1"/>
    </source>
</evidence>
<reference evidence="1" key="1">
    <citation type="submission" date="2020-05" db="EMBL/GenBank/DDBJ databases">
        <authorList>
            <person name="Chiriac C."/>
            <person name="Salcher M."/>
            <person name="Ghai R."/>
            <person name="Kavagutti S V."/>
        </authorList>
    </citation>
    <scope>NUCLEOTIDE SEQUENCE</scope>
</reference>
<evidence type="ECO:0000313" key="1">
    <source>
        <dbReference type="EMBL" id="CAB4785710.1"/>
    </source>
</evidence>
<dbReference type="EMBL" id="CAFAAH010000003">
    <property type="protein sequence ID" value="CAB4785710.1"/>
    <property type="molecule type" value="Genomic_DNA"/>
</dbReference>
<dbReference type="AlphaFoldDB" id="A0A6J6WLZ8"/>
<dbReference type="EMBL" id="CAFBOR010000009">
    <property type="protein sequence ID" value="CAB4977067.1"/>
    <property type="molecule type" value="Genomic_DNA"/>
</dbReference>
<name>A0A6J6WLZ8_9ZZZZ</name>
<gene>
    <name evidence="1" type="ORF">UFOPK2996_00069</name>
    <name evidence="2" type="ORF">UFOPK3974_00139</name>
</gene>
<proteinExistence type="predicted"/>
<organism evidence="1">
    <name type="scientific">freshwater metagenome</name>
    <dbReference type="NCBI Taxonomy" id="449393"/>
    <lineage>
        <taxon>unclassified sequences</taxon>
        <taxon>metagenomes</taxon>
        <taxon>ecological metagenomes</taxon>
    </lineage>
</organism>
<sequence length="71" mass="8005">MARLEWLQTGRPTIGRDPVVPLCSGVDRCAREIGADEQRSTQVRTREVRAREIDTHENGTGEIRTTEIRTG</sequence>